<dbReference type="InterPro" id="IPR001647">
    <property type="entry name" value="HTH_TetR"/>
</dbReference>
<sequence>MERSEPQEPRPRLSRDRVLSAAVAVADAGGLGSLTIRSLAQELGVKPMSVYYHVANKDEILDGIVDFVFSQIELPAADGDWRTEIRRRATSARQVLRHHSWAIALMESRTTPGPATLRHHDAVIATLRAAGFSRAMTAHAYALLDAYVYGFAVQEASLPFEGPETVAEVAEPIMEHFATGEYPHLVEMATEYYLQPGYDFGDEFEFGLHLILDALAQSLPGHPG</sequence>
<dbReference type="SUPFAM" id="SSF46689">
    <property type="entry name" value="Homeodomain-like"/>
    <property type="match status" value="1"/>
</dbReference>
<gene>
    <name evidence="7" type="ORF">EV646_110247</name>
</gene>
<evidence type="ECO:0000256" key="1">
    <source>
        <dbReference type="ARBA" id="ARBA00022491"/>
    </source>
</evidence>
<reference evidence="7 8" key="1">
    <citation type="journal article" date="2015" name="Stand. Genomic Sci.">
        <title>Genomic Encyclopedia of Bacterial and Archaeal Type Strains, Phase III: the genomes of soil and plant-associated and newly described type strains.</title>
        <authorList>
            <person name="Whitman W.B."/>
            <person name="Woyke T."/>
            <person name="Klenk H.P."/>
            <person name="Zhou Y."/>
            <person name="Lilburn T.G."/>
            <person name="Beck B.J."/>
            <person name="De Vos P."/>
            <person name="Vandamme P."/>
            <person name="Eisen J.A."/>
            <person name="Garrity G."/>
            <person name="Hugenholtz P."/>
            <person name="Kyrpides N.C."/>
        </authorList>
    </citation>
    <scope>NUCLEOTIDE SEQUENCE [LARGE SCALE GENOMIC DNA]</scope>
    <source>
        <strain evidence="7 8">VKM Ac-2541</strain>
    </source>
</reference>
<dbReference type="OrthoDB" id="329481at2"/>
<protein>
    <submittedName>
        <fullName evidence="7">TetR family transcriptional regulator</fullName>
    </submittedName>
</protein>
<dbReference type="PANTHER" id="PTHR30055:SF151">
    <property type="entry name" value="TRANSCRIPTIONAL REGULATORY PROTEIN"/>
    <property type="match status" value="1"/>
</dbReference>
<keyword evidence="1" id="KW-0678">Repressor</keyword>
<keyword evidence="8" id="KW-1185">Reference proteome</keyword>
<evidence type="ECO:0000259" key="6">
    <source>
        <dbReference type="PROSITE" id="PS50977"/>
    </source>
</evidence>
<dbReference type="PRINTS" id="PR00400">
    <property type="entry name" value="TETREPRESSOR"/>
</dbReference>
<organism evidence="7 8">
    <name type="scientific">Kribbella antiqua</name>
    <dbReference type="NCBI Taxonomy" id="2512217"/>
    <lineage>
        <taxon>Bacteria</taxon>
        <taxon>Bacillati</taxon>
        <taxon>Actinomycetota</taxon>
        <taxon>Actinomycetes</taxon>
        <taxon>Propionibacteriales</taxon>
        <taxon>Kribbellaceae</taxon>
        <taxon>Kribbella</taxon>
    </lineage>
</organism>
<dbReference type="GO" id="GO:0045892">
    <property type="term" value="P:negative regulation of DNA-templated transcription"/>
    <property type="evidence" value="ECO:0007669"/>
    <property type="project" value="InterPro"/>
</dbReference>
<dbReference type="PROSITE" id="PS50977">
    <property type="entry name" value="HTH_TETR_2"/>
    <property type="match status" value="1"/>
</dbReference>
<dbReference type="Gene3D" id="1.10.10.60">
    <property type="entry name" value="Homeodomain-like"/>
    <property type="match status" value="1"/>
</dbReference>
<evidence type="ECO:0000256" key="5">
    <source>
        <dbReference type="PROSITE-ProRule" id="PRU00335"/>
    </source>
</evidence>
<keyword evidence="4" id="KW-0804">Transcription</keyword>
<dbReference type="GO" id="GO:0003700">
    <property type="term" value="F:DNA-binding transcription factor activity"/>
    <property type="evidence" value="ECO:0007669"/>
    <property type="project" value="TreeGrafter"/>
</dbReference>
<evidence type="ECO:0000256" key="2">
    <source>
        <dbReference type="ARBA" id="ARBA00023015"/>
    </source>
</evidence>
<dbReference type="GO" id="GO:0000976">
    <property type="term" value="F:transcription cis-regulatory region binding"/>
    <property type="evidence" value="ECO:0007669"/>
    <property type="project" value="TreeGrafter"/>
</dbReference>
<dbReference type="PANTHER" id="PTHR30055">
    <property type="entry name" value="HTH-TYPE TRANSCRIPTIONAL REGULATOR RUTR"/>
    <property type="match status" value="1"/>
</dbReference>
<dbReference type="Proteomes" id="UP000295573">
    <property type="component" value="Unassembled WGS sequence"/>
</dbReference>
<dbReference type="AlphaFoldDB" id="A0A4R2II66"/>
<evidence type="ECO:0000313" key="7">
    <source>
        <dbReference type="EMBL" id="TCO44533.1"/>
    </source>
</evidence>
<proteinExistence type="predicted"/>
<dbReference type="EMBL" id="SLWR01000010">
    <property type="protein sequence ID" value="TCO44533.1"/>
    <property type="molecule type" value="Genomic_DNA"/>
</dbReference>
<dbReference type="Gene3D" id="1.10.357.10">
    <property type="entry name" value="Tetracycline Repressor, domain 2"/>
    <property type="match status" value="1"/>
</dbReference>
<keyword evidence="3 5" id="KW-0238">DNA-binding</keyword>
<comment type="caution">
    <text evidence="7">The sequence shown here is derived from an EMBL/GenBank/DDBJ whole genome shotgun (WGS) entry which is preliminary data.</text>
</comment>
<evidence type="ECO:0000313" key="8">
    <source>
        <dbReference type="Proteomes" id="UP000295573"/>
    </source>
</evidence>
<dbReference type="InterPro" id="IPR004111">
    <property type="entry name" value="Repressor_TetR_C"/>
</dbReference>
<dbReference type="SUPFAM" id="SSF48498">
    <property type="entry name" value="Tetracyclin repressor-like, C-terminal domain"/>
    <property type="match status" value="1"/>
</dbReference>
<dbReference type="RefSeq" id="WP_132153603.1">
    <property type="nucleotide sequence ID" value="NZ_SLWR01000010.1"/>
</dbReference>
<dbReference type="InterPro" id="IPR009057">
    <property type="entry name" value="Homeodomain-like_sf"/>
</dbReference>
<dbReference type="InterPro" id="IPR003012">
    <property type="entry name" value="Tet_transcr_reg_TetR"/>
</dbReference>
<dbReference type="InterPro" id="IPR050109">
    <property type="entry name" value="HTH-type_TetR-like_transc_reg"/>
</dbReference>
<dbReference type="GO" id="GO:0046677">
    <property type="term" value="P:response to antibiotic"/>
    <property type="evidence" value="ECO:0007669"/>
    <property type="project" value="InterPro"/>
</dbReference>
<accession>A0A4R2II66</accession>
<dbReference type="InterPro" id="IPR036271">
    <property type="entry name" value="Tet_transcr_reg_TetR-rel_C_sf"/>
</dbReference>
<dbReference type="Pfam" id="PF00440">
    <property type="entry name" value="TetR_N"/>
    <property type="match status" value="1"/>
</dbReference>
<feature type="DNA-binding region" description="H-T-H motif" evidence="5">
    <location>
        <begin position="35"/>
        <end position="54"/>
    </location>
</feature>
<evidence type="ECO:0000256" key="4">
    <source>
        <dbReference type="ARBA" id="ARBA00023163"/>
    </source>
</evidence>
<feature type="domain" description="HTH tetR-type" evidence="6">
    <location>
        <begin position="12"/>
        <end position="72"/>
    </location>
</feature>
<evidence type="ECO:0000256" key="3">
    <source>
        <dbReference type="ARBA" id="ARBA00023125"/>
    </source>
</evidence>
<name>A0A4R2II66_9ACTN</name>
<keyword evidence="2" id="KW-0805">Transcription regulation</keyword>
<dbReference type="Pfam" id="PF02909">
    <property type="entry name" value="TetR_C_1"/>
    <property type="match status" value="1"/>
</dbReference>